<accession>A0ABM5LVW9</accession>
<dbReference type="Proteomes" id="UP000006867">
    <property type="component" value="Chromosome"/>
</dbReference>
<dbReference type="RefSeq" id="WP_003329083.1">
    <property type="nucleotide sequence ID" value="NC_014639.1"/>
</dbReference>
<protein>
    <submittedName>
        <fullName evidence="1">Uncharacterized protein</fullName>
    </submittedName>
</protein>
<dbReference type="GeneID" id="92916738"/>
<evidence type="ECO:0000313" key="1">
    <source>
        <dbReference type="EMBL" id="ADP32011.1"/>
    </source>
</evidence>
<gene>
    <name evidence="1" type="ordered locus">BATR1942_05285</name>
</gene>
<name>A0ABM5LVW9_BACA1</name>
<dbReference type="EMBL" id="CP002207">
    <property type="protein sequence ID" value="ADP32011.1"/>
    <property type="molecule type" value="Genomic_DNA"/>
</dbReference>
<proteinExistence type="predicted"/>
<organism evidence="1 2">
    <name type="scientific">Bacillus atrophaeus (strain 1942)</name>
    <dbReference type="NCBI Taxonomy" id="720555"/>
    <lineage>
        <taxon>Bacteria</taxon>
        <taxon>Bacillati</taxon>
        <taxon>Bacillota</taxon>
        <taxon>Bacilli</taxon>
        <taxon>Bacillales</taxon>
        <taxon>Bacillaceae</taxon>
        <taxon>Bacillus</taxon>
    </lineage>
</organism>
<sequence>MGKRKSSPRLATTSQKMLLHVVWTYSSRAIHKREEILAGLALIVSVIAL</sequence>
<evidence type="ECO:0000313" key="2">
    <source>
        <dbReference type="Proteomes" id="UP000006867"/>
    </source>
</evidence>
<keyword evidence="2" id="KW-1185">Reference proteome</keyword>
<reference evidence="1 2" key="1">
    <citation type="journal article" date="2011" name="Front. Microbiol.">
        <title>Genomic signatures of strain selection and enhancement in Bacillus atrophaeus var. globigii, a historical biowarfare simulant.</title>
        <authorList>
            <person name="Gibbons H.S."/>
            <person name="Broomall S.M."/>
            <person name="McNew L.A."/>
            <person name="Daligault H."/>
            <person name="Chapman C."/>
            <person name="Bruce D."/>
            <person name="Karavis M."/>
            <person name="Krepps M."/>
            <person name="McGregor P.A."/>
            <person name="Hong C."/>
            <person name="Park K.H."/>
            <person name="Akmal A."/>
            <person name="Feldman A."/>
            <person name="Lin J.S."/>
            <person name="Chang W.E."/>
            <person name="Higgs B.W."/>
            <person name="Demirev P."/>
            <person name="Lindquist J."/>
            <person name="Liem A."/>
            <person name="Fochler E."/>
            <person name="Read T.D."/>
            <person name="Tapia R."/>
            <person name="Johnson S."/>
            <person name="Bishop-Lilly K.A."/>
            <person name="Detter C."/>
            <person name="Han C."/>
            <person name="Sozhamannan S."/>
            <person name="Rosenzweig C.N."/>
            <person name="Skowronski E.W."/>
        </authorList>
    </citation>
    <scope>NUCLEOTIDE SEQUENCE [LARGE SCALE GENOMIC DNA]</scope>
    <source>
        <strain evidence="1 2">1942</strain>
    </source>
</reference>